<sequence length="123" mass="14141">MERRKGELNWFIPDGFIPPNSTGNLISHEAICVLNCNEEEVFLEITIYFEDRPPLKSIPFEVKGKRTKHIKTSSLQKDGEKIPIDVPYAIEIESDLPIIVQYSRLDTTQRELALMSTMAYSIK</sequence>
<gene>
    <name evidence="1" type="ORF">ACFFH4_18205</name>
</gene>
<dbReference type="Pfam" id="PF07100">
    <property type="entry name" value="ASRT"/>
    <property type="match status" value="1"/>
</dbReference>
<dbReference type="InterPro" id="IPR036698">
    <property type="entry name" value="TM1070-like_sf"/>
</dbReference>
<dbReference type="InterPro" id="IPR009794">
    <property type="entry name" value="ASRT"/>
</dbReference>
<comment type="caution">
    <text evidence="1">The sequence shown here is derived from an EMBL/GenBank/DDBJ whole genome shotgun (WGS) entry which is preliminary data.</text>
</comment>
<dbReference type="SUPFAM" id="SSF89232">
    <property type="entry name" value="Hypothetical protein TM1070"/>
    <property type="match status" value="1"/>
</dbReference>
<keyword evidence="2" id="KW-1185">Reference proteome</keyword>
<dbReference type="Proteomes" id="UP001589833">
    <property type="component" value="Unassembled WGS sequence"/>
</dbReference>
<accession>A0ABV6NJM4</accession>
<organism evidence="1 2">
    <name type="scientific">Halalkalibacter alkalisediminis</name>
    <dbReference type="NCBI Taxonomy" id="935616"/>
    <lineage>
        <taxon>Bacteria</taxon>
        <taxon>Bacillati</taxon>
        <taxon>Bacillota</taxon>
        <taxon>Bacilli</taxon>
        <taxon>Bacillales</taxon>
        <taxon>Bacillaceae</taxon>
        <taxon>Halalkalibacter</taxon>
    </lineage>
</organism>
<name>A0ABV6NJM4_9BACI</name>
<dbReference type="PIRSF" id="PIRSF008711">
    <property type="entry name" value="UCP008711"/>
    <property type="match status" value="1"/>
</dbReference>
<dbReference type="Gene3D" id="2.60.290.11">
    <property type="entry name" value="TM1070-like"/>
    <property type="match status" value="1"/>
</dbReference>
<dbReference type="EMBL" id="JBHLTR010000047">
    <property type="protein sequence ID" value="MFC0560889.1"/>
    <property type="molecule type" value="Genomic_DNA"/>
</dbReference>
<evidence type="ECO:0000313" key="2">
    <source>
        <dbReference type="Proteomes" id="UP001589833"/>
    </source>
</evidence>
<evidence type="ECO:0000313" key="1">
    <source>
        <dbReference type="EMBL" id="MFC0560889.1"/>
    </source>
</evidence>
<proteinExistence type="predicted"/>
<protein>
    <submittedName>
        <fullName evidence="1">Sensory rhodopsin transducer</fullName>
    </submittedName>
</protein>
<dbReference type="RefSeq" id="WP_390186982.1">
    <property type="nucleotide sequence ID" value="NZ_JAQQWT010000052.1"/>
</dbReference>
<reference evidence="1 2" key="1">
    <citation type="submission" date="2024-09" db="EMBL/GenBank/DDBJ databases">
        <authorList>
            <person name="Sun Q."/>
            <person name="Mori K."/>
        </authorList>
    </citation>
    <scope>NUCLEOTIDE SEQUENCE [LARGE SCALE GENOMIC DNA]</scope>
    <source>
        <strain evidence="1 2">NCAIM B.02301</strain>
    </source>
</reference>